<dbReference type="Gene3D" id="1.10.1200.10">
    <property type="entry name" value="ACP-like"/>
    <property type="match status" value="1"/>
</dbReference>
<reference evidence="2 3" key="1">
    <citation type="submission" date="2023-06" db="EMBL/GenBank/DDBJ databases">
        <title>Pelomonas sp. APW6 16S ribosomal RNA gene genome sequencing and assembly.</title>
        <authorList>
            <person name="Woo H."/>
        </authorList>
    </citation>
    <scope>NUCLEOTIDE SEQUENCE [LARGE SCALE GENOMIC DNA]</scope>
    <source>
        <strain evidence="2 3">APW6</strain>
    </source>
</reference>
<feature type="domain" description="Carrier" evidence="1">
    <location>
        <begin position="6"/>
        <end position="84"/>
    </location>
</feature>
<dbReference type="EMBL" id="JASVDS010000002">
    <property type="protein sequence ID" value="MDL5032354.1"/>
    <property type="molecule type" value="Genomic_DNA"/>
</dbReference>
<dbReference type="Proteomes" id="UP001238603">
    <property type="component" value="Unassembled WGS sequence"/>
</dbReference>
<dbReference type="RefSeq" id="WP_285982431.1">
    <property type="nucleotide sequence ID" value="NZ_JASVDS010000002.1"/>
</dbReference>
<proteinExistence type="predicted"/>
<dbReference type="Pfam" id="PF00550">
    <property type="entry name" value="PP-binding"/>
    <property type="match status" value="1"/>
</dbReference>
<dbReference type="PROSITE" id="PS50075">
    <property type="entry name" value="CARRIER"/>
    <property type="match status" value="1"/>
</dbReference>
<comment type="caution">
    <text evidence="2">The sequence shown here is derived from an EMBL/GenBank/DDBJ whole genome shotgun (WGS) entry which is preliminary data.</text>
</comment>
<organism evidence="2 3">
    <name type="scientific">Roseateles subflavus</name>
    <dbReference type="NCBI Taxonomy" id="3053353"/>
    <lineage>
        <taxon>Bacteria</taxon>
        <taxon>Pseudomonadati</taxon>
        <taxon>Pseudomonadota</taxon>
        <taxon>Betaproteobacteria</taxon>
        <taxon>Burkholderiales</taxon>
        <taxon>Sphaerotilaceae</taxon>
        <taxon>Roseateles</taxon>
    </lineage>
</organism>
<sequence length="87" mass="9841">MSTSTTDISHTLKACLSGLAQGNSETDLVNEDTNLFDVGIDSMNMTELVLRIEERFGLMLMPEELSADLFTRFSRLVDFIQRKLTHE</sequence>
<accession>A0ABT7LHN5</accession>
<dbReference type="SUPFAM" id="SSF47336">
    <property type="entry name" value="ACP-like"/>
    <property type="match status" value="1"/>
</dbReference>
<evidence type="ECO:0000259" key="1">
    <source>
        <dbReference type="PROSITE" id="PS50075"/>
    </source>
</evidence>
<gene>
    <name evidence="2" type="ORF">QRD43_10615</name>
</gene>
<dbReference type="InterPro" id="IPR036736">
    <property type="entry name" value="ACP-like_sf"/>
</dbReference>
<evidence type="ECO:0000313" key="3">
    <source>
        <dbReference type="Proteomes" id="UP001238603"/>
    </source>
</evidence>
<evidence type="ECO:0000313" key="2">
    <source>
        <dbReference type="EMBL" id="MDL5032354.1"/>
    </source>
</evidence>
<name>A0ABT7LHN5_9BURK</name>
<protein>
    <submittedName>
        <fullName evidence="2">Phosphopantetheine-binding protein</fullName>
    </submittedName>
</protein>
<keyword evidence="3" id="KW-1185">Reference proteome</keyword>
<dbReference type="InterPro" id="IPR009081">
    <property type="entry name" value="PP-bd_ACP"/>
</dbReference>